<dbReference type="OrthoDB" id="786614at2759"/>
<protein>
    <recommendedName>
        <fullName evidence="2">Retrotransposon gag domain-containing protein</fullName>
    </recommendedName>
</protein>
<dbReference type="InterPro" id="IPR005162">
    <property type="entry name" value="Retrotrans_gag_dom"/>
</dbReference>
<feature type="region of interest" description="Disordered" evidence="1">
    <location>
        <begin position="1"/>
        <end position="32"/>
    </location>
</feature>
<evidence type="ECO:0000259" key="2">
    <source>
        <dbReference type="Pfam" id="PF03732"/>
    </source>
</evidence>
<evidence type="ECO:0000313" key="4">
    <source>
        <dbReference type="Proteomes" id="UP000541444"/>
    </source>
</evidence>
<organism evidence="3 4">
    <name type="scientific">Kingdonia uniflora</name>
    <dbReference type="NCBI Taxonomy" id="39325"/>
    <lineage>
        <taxon>Eukaryota</taxon>
        <taxon>Viridiplantae</taxon>
        <taxon>Streptophyta</taxon>
        <taxon>Embryophyta</taxon>
        <taxon>Tracheophyta</taxon>
        <taxon>Spermatophyta</taxon>
        <taxon>Magnoliopsida</taxon>
        <taxon>Ranunculales</taxon>
        <taxon>Circaeasteraceae</taxon>
        <taxon>Kingdonia</taxon>
    </lineage>
</organism>
<evidence type="ECO:0000256" key="1">
    <source>
        <dbReference type="SAM" id="MobiDB-lite"/>
    </source>
</evidence>
<comment type="caution">
    <text evidence="3">The sequence shown here is derived from an EMBL/GenBank/DDBJ whole genome shotgun (WGS) entry which is preliminary data.</text>
</comment>
<reference evidence="3 4" key="1">
    <citation type="journal article" date="2020" name="IScience">
        <title>Genome Sequencing of the Endangered Kingdonia uniflora (Circaeasteraceae, Ranunculales) Reveals Potential Mechanisms of Evolutionary Specialization.</title>
        <authorList>
            <person name="Sun Y."/>
            <person name="Deng T."/>
            <person name="Zhang A."/>
            <person name="Moore M.J."/>
            <person name="Landis J.B."/>
            <person name="Lin N."/>
            <person name="Zhang H."/>
            <person name="Zhang X."/>
            <person name="Huang J."/>
            <person name="Zhang X."/>
            <person name="Sun H."/>
            <person name="Wang H."/>
        </authorList>
    </citation>
    <scope>NUCLEOTIDE SEQUENCE [LARGE SCALE GENOMIC DNA]</scope>
    <source>
        <strain evidence="3">TB1705</strain>
        <tissue evidence="3">Leaf</tissue>
    </source>
</reference>
<dbReference type="Proteomes" id="UP000541444">
    <property type="component" value="Unassembled WGS sequence"/>
</dbReference>
<dbReference type="Pfam" id="PF03732">
    <property type="entry name" value="Retrotrans_gag"/>
    <property type="match status" value="1"/>
</dbReference>
<accession>A0A7J7NMV3</accession>
<gene>
    <name evidence="3" type="ORF">GIB67_005028</name>
</gene>
<proteinExistence type="predicted"/>
<name>A0A7J7NMV3_9MAGN</name>
<dbReference type="AlphaFoldDB" id="A0A7J7NMV3"/>
<feature type="domain" description="Retrotransposon gag" evidence="2">
    <location>
        <begin position="127"/>
        <end position="201"/>
    </location>
</feature>
<dbReference type="EMBL" id="JACGCM010000696">
    <property type="protein sequence ID" value="KAF6168476.1"/>
    <property type="molecule type" value="Genomic_DNA"/>
</dbReference>
<keyword evidence="4" id="KW-1185">Reference proteome</keyword>
<feature type="non-terminal residue" evidence="3">
    <location>
        <position position="1"/>
    </location>
</feature>
<evidence type="ECO:0000313" key="3">
    <source>
        <dbReference type="EMBL" id="KAF6168476.1"/>
    </source>
</evidence>
<sequence length="202" mass="23193">MAIGGRSRGRARTCRGIREGLHSSTAAGEPGISQESLGSVPIIQNEQIVLEARVGVGIVSGVQIHQVYFQQAKSPVAREHSYLEQLQRYKHPTFSSTLVPSEAEAWFKSIEKTLDAMKCSDNQRVTLATYLFMGEVDHWWETAKRTIMETPILWASFQDRFFDQYFPQSYRNACISEFYMLEQGDMSISRYDTRFNEFSHYI</sequence>